<sequence length="605" mass="68534">MGILKIRIRGHGSDDQGQQSCILSTSDDLAQEDEKVNGEDHSNGSDSDELVDMGCETAMVEGQLCDIPYELYGLPDLADILSVETWNSYLTEEERYFLSAYLPDMDQEMFWSNMKELLGCNNIFFGSPMKEFFWRLRGGLYSPKVAYFRDGIKFLQRQMHYHSLRSYHESMSRTFMDMKKAWSECHPKTGVDERLCIWRNLKNPKPVFMVDLNADPVDEGPFSSKDEKEASSITLSKRIKCMKGNGEKMHTVPPMVDPLQKTKPRGVLKIKAAKSNLTQNNMIKIVAGDTWATCRPGPRGVLKRKPRDINASDKGKILHGLSIGQQGSTALFESHGFPAYGFPPLPQSIPIWDIENFHEGSPYPLRELRGGKNYRDPEWPDSAEIHGPGLNNITEQSREQQIPFRKVKPAKGLRVRSFQQFDKDSFSSRDSHNVSGSSLETAQHEECWSRGNSGQLNREAFLHSDELFQYPSKPYQGRELPRTRHGGAGHGGLQNAHNEQLVSEGHREFPSLPITYKRKKSHLKLNPLDSINQSIAIAKFRSRVIPEEDGDTGERALKTQLKIWKDYDLTPLIYVDDLLASIVMSPISTTLAHQVSFLQEGKVSL</sequence>
<dbReference type="PROSITE" id="PS51916">
    <property type="entry name" value="DEUBAD"/>
    <property type="match status" value="1"/>
</dbReference>
<reference evidence="5" key="1">
    <citation type="journal article" date="2023" name="Nat. Commun.">
        <title>Diploid and tetraploid genomes of Acorus and the evolution of monocots.</title>
        <authorList>
            <person name="Ma L."/>
            <person name="Liu K.W."/>
            <person name="Li Z."/>
            <person name="Hsiao Y.Y."/>
            <person name="Qi Y."/>
            <person name="Fu T."/>
            <person name="Tang G.D."/>
            <person name="Zhang D."/>
            <person name="Sun W.H."/>
            <person name="Liu D.K."/>
            <person name="Li Y."/>
            <person name="Chen G.Z."/>
            <person name="Liu X.D."/>
            <person name="Liao X.Y."/>
            <person name="Jiang Y.T."/>
            <person name="Yu X."/>
            <person name="Hao Y."/>
            <person name="Huang J."/>
            <person name="Zhao X.W."/>
            <person name="Ke S."/>
            <person name="Chen Y.Y."/>
            <person name="Wu W.L."/>
            <person name="Hsu J.L."/>
            <person name="Lin Y.F."/>
            <person name="Huang M.D."/>
            <person name="Li C.Y."/>
            <person name="Huang L."/>
            <person name="Wang Z.W."/>
            <person name="Zhao X."/>
            <person name="Zhong W.Y."/>
            <person name="Peng D.H."/>
            <person name="Ahmad S."/>
            <person name="Lan S."/>
            <person name="Zhang J.S."/>
            <person name="Tsai W.C."/>
            <person name="Van de Peer Y."/>
            <person name="Liu Z.J."/>
        </authorList>
    </citation>
    <scope>NUCLEOTIDE SEQUENCE</scope>
    <source>
        <strain evidence="5">CP</strain>
    </source>
</reference>
<name>A0AAV9CQD7_ACOCL</name>
<dbReference type="GO" id="GO:0031011">
    <property type="term" value="C:Ino80 complex"/>
    <property type="evidence" value="ECO:0007669"/>
    <property type="project" value="InterPro"/>
</dbReference>
<comment type="caution">
    <text evidence="5">The sequence shown here is derived from an EMBL/GenBank/DDBJ whole genome shotgun (WGS) entry which is preliminary data.</text>
</comment>
<gene>
    <name evidence="5" type="ORF">QJS10_CPB17g00278</name>
</gene>
<evidence type="ECO:0000259" key="4">
    <source>
        <dbReference type="PROSITE" id="PS51916"/>
    </source>
</evidence>
<dbReference type="EMBL" id="JAUJYO010000017">
    <property type="protein sequence ID" value="KAK1291306.1"/>
    <property type="molecule type" value="Genomic_DNA"/>
</dbReference>
<dbReference type="AlphaFoldDB" id="A0AAV9CQD7"/>
<dbReference type="CDD" id="cd21865">
    <property type="entry name" value="DEUBAD_NFRKB"/>
    <property type="match status" value="1"/>
</dbReference>
<proteinExistence type="predicted"/>
<organism evidence="5 6">
    <name type="scientific">Acorus calamus</name>
    <name type="common">Sweet flag</name>
    <dbReference type="NCBI Taxonomy" id="4465"/>
    <lineage>
        <taxon>Eukaryota</taxon>
        <taxon>Viridiplantae</taxon>
        <taxon>Streptophyta</taxon>
        <taxon>Embryophyta</taxon>
        <taxon>Tracheophyta</taxon>
        <taxon>Spermatophyta</taxon>
        <taxon>Magnoliopsida</taxon>
        <taxon>Liliopsida</taxon>
        <taxon>Acoraceae</taxon>
        <taxon>Acorus</taxon>
    </lineage>
</organism>
<evidence type="ECO:0000256" key="3">
    <source>
        <dbReference type="SAM" id="MobiDB-lite"/>
    </source>
</evidence>
<evidence type="ECO:0000256" key="2">
    <source>
        <dbReference type="ARBA" id="ARBA00023242"/>
    </source>
</evidence>
<comment type="subcellular location">
    <subcellularLocation>
        <location evidence="1">Nucleus</location>
    </subcellularLocation>
</comment>
<protein>
    <recommendedName>
        <fullName evidence="4">DEUBAD domain-containing protein</fullName>
    </recommendedName>
</protein>
<keyword evidence="6" id="KW-1185">Reference proteome</keyword>
<dbReference type="InterPro" id="IPR044867">
    <property type="entry name" value="DEUBAD_dom"/>
</dbReference>
<dbReference type="PANTHER" id="PTHR13052:SF3">
    <property type="entry name" value="NUCLEAR FACTOR RELATED TO KAPPA-B-BINDING PROTEIN"/>
    <property type="match status" value="1"/>
</dbReference>
<feature type="region of interest" description="Disordered" evidence="3">
    <location>
        <begin position="29"/>
        <end position="48"/>
    </location>
</feature>
<evidence type="ECO:0000256" key="1">
    <source>
        <dbReference type="ARBA" id="ARBA00004123"/>
    </source>
</evidence>
<reference evidence="5" key="2">
    <citation type="submission" date="2023-06" db="EMBL/GenBank/DDBJ databases">
        <authorList>
            <person name="Ma L."/>
            <person name="Liu K.-W."/>
            <person name="Li Z."/>
            <person name="Hsiao Y.-Y."/>
            <person name="Qi Y."/>
            <person name="Fu T."/>
            <person name="Tang G."/>
            <person name="Zhang D."/>
            <person name="Sun W.-H."/>
            <person name="Liu D.-K."/>
            <person name="Li Y."/>
            <person name="Chen G.-Z."/>
            <person name="Liu X.-D."/>
            <person name="Liao X.-Y."/>
            <person name="Jiang Y.-T."/>
            <person name="Yu X."/>
            <person name="Hao Y."/>
            <person name="Huang J."/>
            <person name="Zhao X.-W."/>
            <person name="Ke S."/>
            <person name="Chen Y.-Y."/>
            <person name="Wu W.-L."/>
            <person name="Hsu J.-L."/>
            <person name="Lin Y.-F."/>
            <person name="Huang M.-D."/>
            <person name="Li C.-Y."/>
            <person name="Huang L."/>
            <person name="Wang Z.-W."/>
            <person name="Zhao X."/>
            <person name="Zhong W.-Y."/>
            <person name="Peng D.-H."/>
            <person name="Ahmad S."/>
            <person name="Lan S."/>
            <person name="Zhang J.-S."/>
            <person name="Tsai W.-C."/>
            <person name="Van De Peer Y."/>
            <person name="Liu Z.-J."/>
        </authorList>
    </citation>
    <scope>NUCLEOTIDE SEQUENCE</scope>
    <source>
        <strain evidence="5">CP</strain>
        <tissue evidence="5">Leaves</tissue>
    </source>
</reference>
<dbReference type="PANTHER" id="PTHR13052">
    <property type="entry name" value="NFRKB-RELATED"/>
    <property type="match status" value="1"/>
</dbReference>
<feature type="region of interest" description="Disordered" evidence="3">
    <location>
        <begin position="374"/>
        <end position="408"/>
    </location>
</feature>
<dbReference type="InterPro" id="IPR024867">
    <property type="entry name" value="NFRKB"/>
</dbReference>
<feature type="domain" description="DEUBAD" evidence="4">
    <location>
        <begin position="68"/>
        <end position="181"/>
    </location>
</feature>
<evidence type="ECO:0000313" key="6">
    <source>
        <dbReference type="Proteomes" id="UP001180020"/>
    </source>
</evidence>
<accession>A0AAV9CQD7</accession>
<feature type="compositionally biased region" description="Basic and acidic residues" evidence="3">
    <location>
        <begin position="32"/>
        <end position="43"/>
    </location>
</feature>
<evidence type="ECO:0000313" key="5">
    <source>
        <dbReference type="EMBL" id="KAK1291306.1"/>
    </source>
</evidence>
<keyword evidence="2" id="KW-0539">Nucleus</keyword>
<dbReference type="Proteomes" id="UP001180020">
    <property type="component" value="Unassembled WGS sequence"/>
</dbReference>